<dbReference type="AlphaFoldDB" id="A0A223V145"/>
<sequence>MDRSEKLKAFFSEEHKFKKEVKKLREILLKSDLEETYKWNFPTYTLDNKNIVAIGKFKNHFGVWFFNGAFLSDPYQVLENAQEGKTMVMRHWKFYNENEIDEKKISQYLSEAIKNQKKGTSLTTSRKKKSTKLELPDLLIKAFNANPEAKKAFNVLTPYKQKEYVEYIEEAKLEKTKISRLAKILPMILEGKGLNDKYR</sequence>
<dbReference type="InterPro" id="IPR016786">
    <property type="entry name" value="YdeI_bac"/>
</dbReference>
<dbReference type="OrthoDB" id="214150at2"/>
<dbReference type="InterPro" id="IPR014922">
    <property type="entry name" value="YdhG-like"/>
</dbReference>
<evidence type="ECO:0000313" key="2">
    <source>
        <dbReference type="Proteomes" id="UP000215244"/>
    </source>
</evidence>
<dbReference type="Pfam" id="PF08818">
    <property type="entry name" value="DUF1801"/>
    <property type="match status" value="1"/>
</dbReference>
<accession>A0A223V145</accession>
<keyword evidence="2" id="KW-1185">Reference proteome</keyword>
<organism evidence="1 2">
    <name type="scientific">Maribacter cobaltidurans</name>
    <dbReference type="NCBI Taxonomy" id="1178778"/>
    <lineage>
        <taxon>Bacteria</taxon>
        <taxon>Pseudomonadati</taxon>
        <taxon>Bacteroidota</taxon>
        <taxon>Flavobacteriia</taxon>
        <taxon>Flavobacteriales</taxon>
        <taxon>Flavobacteriaceae</taxon>
        <taxon>Maribacter</taxon>
    </lineage>
</organism>
<dbReference type="SUPFAM" id="SSF159888">
    <property type="entry name" value="YdhG-like"/>
    <property type="match status" value="1"/>
</dbReference>
<dbReference type="Pfam" id="PF13376">
    <property type="entry name" value="OmdA"/>
    <property type="match status" value="1"/>
</dbReference>
<name>A0A223V145_9FLAO</name>
<dbReference type="KEGG" id="marb:CJ263_02120"/>
<proteinExistence type="predicted"/>
<dbReference type="Gene3D" id="3.90.1150.200">
    <property type="match status" value="1"/>
</dbReference>
<protein>
    <submittedName>
        <fullName evidence="1">Uncharacterized protein</fullName>
    </submittedName>
</protein>
<reference evidence="1 2" key="1">
    <citation type="submission" date="2017-08" db="EMBL/GenBank/DDBJ databases">
        <title>The complete genome sequence of Maribacter sp. B1, isolated from deep-sea sediment.</title>
        <authorList>
            <person name="Wu Y.-H."/>
            <person name="Cheng H."/>
            <person name="Xu X.-W."/>
        </authorList>
    </citation>
    <scope>NUCLEOTIDE SEQUENCE [LARGE SCALE GENOMIC DNA]</scope>
    <source>
        <strain evidence="1 2">B1</strain>
    </source>
</reference>
<gene>
    <name evidence="1" type="ORF">CJ263_02120</name>
</gene>
<dbReference type="Proteomes" id="UP000215244">
    <property type="component" value="Chromosome"/>
</dbReference>
<dbReference type="EMBL" id="CP022957">
    <property type="protein sequence ID" value="ASV29115.1"/>
    <property type="molecule type" value="Genomic_DNA"/>
</dbReference>
<dbReference type="PIRSF" id="PIRSF021308">
    <property type="entry name" value="UCP021308"/>
    <property type="match status" value="1"/>
</dbReference>
<dbReference type="RefSeq" id="WP_094995748.1">
    <property type="nucleotide sequence ID" value="NZ_BMJL01000001.1"/>
</dbReference>
<evidence type="ECO:0000313" key="1">
    <source>
        <dbReference type="EMBL" id="ASV29115.1"/>
    </source>
</evidence>